<comment type="subcellular location">
    <subcellularLocation>
        <location evidence="1">Cell membrane</location>
        <topology evidence="1">Multi-pass membrane protein</topology>
    </subcellularLocation>
</comment>
<dbReference type="PATRIC" id="fig|52.7.peg.6972"/>
<dbReference type="GO" id="GO:0005886">
    <property type="term" value="C:plasma membrane"/>
    <property type="evidence" value="ECO:0007669"/>
    <property type="project" value="UniProtKB-SubCell"/>
</dbReference>
<keyword evidence="6 9" id="KW-1133">Transmembrane helix</keyword>
<evidence type="ECO:0000313" key="11">
    <source>
        <dbReference type="EMBL" id="AKT42117.1"/>
    </source>
</evidence>
<feature type="transmembrane region" description="Helical" evidence="9">
    <location>
        <begin position="324"/>
        <end position="344"/>
    </location>
</feature>
<evidence type="ECO:0000256" key="8">
    <source>
        <dbReference type="SAM" id="MobiDB-lite"/>
    </source>
</evidence>
<feature type="transmembrane region" description="Helical" evidence="9">
    <location>
        <begin position="103"/>
        <end position="125"/>
    </location>
</feature>
<keyword evidence="5 9" id="KW-0812">Transmembrane</keyword>
<keyword evidence="3" id="KW-0328">Glycosyltransferase</keyword>
<keyword evidence="7 9" id="KW-0472">Membrane</keyword>
<dbReference type="GO" id="GO:0016763">
    <property type="term" value="F:pentosyltransferase activity"/>
    <property type="evidence" value="ECO:0007669"/>
    <property type="project" value="TreeGrafter"/>
</dbReference>
<sequence>MEAPPSEPRPLEPLASPNRPTDSDAVSRLRAFLTGPALLLPAVLLLALLVRLPGLGFDIPTLSWTTNSFPLTHHADEPVNQRVVRTVLSSGDFNPRFFNYPSLFFYLHALLHVVAYGIARALGAVPAPAEGMSFTRAASTISESTLALLLSRGLSVAFGVGSVYLLYVAGKRLISPRAGLAAAFLLAVSPTFIRNTRFFSPDACTTFFVLLTLVCALDVLRRGSLRDHLLTGAAVGLAASTKYNAGLLLVLPLAAQLLREGAQGLKDRRLYLGFVMAAAAFVATSPFTVLDFPAFLEGFKKEVAHYTTGHLGAEGNSGVWYARYLWLAEGPVVLLGFVGLVWSYVRRSRELTLLSIFPLVYLPLISRMAYRNDRTVMLVLPFLFLFALVALQRLAGWGPSERLQRPARRIGAVALALLSITLPLLAIVDHIPALGMPAPRAQARQWFEDNVPTGQRIALEWHSAVPRRSAHYLVPLRTLSSYDLAWYRENRVSYFISSEEMTDRFYDDPERHADTIARYEALFGQLERVAVFPNPYRPWASGPFARLLGGDRDKVWPGYAYNGEQRIYRMPKAPTPTP</sequence>
<accession>A0A0K1ENA9</accession>
<dbReference type="Pfam" id="PF13231">
    <property type="entry name" value="PMT_2"/>
    <property type="match status" value="1"/>
</dbReference>
<evidence type="ECO:0000256" key="9">
    <source>
        <dbReference type="SAM" id="Phobius"/>
    </source>
</evidence>
<dbReference type="AlphaFoldDB" id="A0A0K1ENA9"/>
<evidence type="ECO:0000256" key="3">
    <source>
        <dbReference type="ARBA" id="ARBA00022676"/>
    </source>
</evidence>
<feature type="transmembrane region" description="Helical" evidence="9">
    <location>
        <begin position="376"/>
        <end position="398"/>
    </location>
</feature>
<evidence type="ECO:0000256" key="4">
    <source>
        <dbReference type="ARBA" id="ARBA00022679"/>
    </source>
</evidence>
<feature type="transmembrane region" description="Helical" evidence="9">
    <location>
        <begin position="351"/>
        <end position="370"/>
    </location>
</feature>
<feature type="transmembrane region" description="Helical" evidence="9">
    <location>
        <begin position="410"/>
        <end position="428"/>
    </location>
</feature>
<reference evidence="11 12" key="1">
    <citation type="submission" date="2015-07" db="EMBL/GenBank/DDBJ databases">
        <title>Genome analysis of myxobacterium Chondromyces crocatus Cm c5 reveals a high potential for natural compound synthesis and the genetic basis for the loss of fruiting body formation.</title>
        <authorList>
            <person name="Zaburannyi N."/>
            <person name="Bunk B."/>
            <person name="Maier J."/>
            <person name="Overmann J."/>
            <person name="Mueller R."/>
        </authorList>
    </citation>
    <scope>NUCLEOTIDE SEQUENCE [LARGE SCALE GENOMIC DNA]</scope>
    <source>
        <strain evidence="11 12">Cm c5</strain>
    </source>
</reference>
<feature type="region of interest" description="Disordered" evidence="8">
    <location>
        <begin position="1"/>
        <end position="22"/>
    </location>
</feature>
<evidence type="ECO:0000256" key="1">
    <source>
        <dbReference type="ARBA" id="ARBA00004651"/>
    </source>
</evidence>
<dbReference type="InterPro" id="IPR038731">
    <property type="entry name" value="RgtA/B/C-like"/>
</dbReference>
<feature type="transmembrane region" description="Helical" evidence="9">
    <location>
        <begin position="29"/>
        <end position="50"/>
    </location>
</feature>
<dbReference type="RefSeq" id="WP_050433792.1">
    <property type="nucleotide sequence ID" value="NZ_CP012159.1"/>
</dbReference>
<feature type="transmembrane region" description="Helical" evidence="9">
    <location>
        <begin position="173"/>
        <end position="193"/>
    </location>
</feature>
<dbReference type="PANTHER" id="PTHR33908:SF11">
    <property type="entry name" value="MEMBRANE PROTEIN"/>
    <property type="match status" value="1"/>
</dbReference>
<evidence type="ECO:0000256" key="6">
    <source>
        <dbReference type="ARBA" id="ARBA00022989"/>
    </source>
</evidence>
<dbReference type="STRING" id="52.CMC5_063400"/>
<evidence type="ECO:0000313" key="12">
    <source>
        <dbReference type="Proteomes" id="UP000067626"/>
    </source>
</evidence>
<proteinExistence type="predicted"/>
<dbReference type="Proteomes" id="UP000067626">
    <property type="component" value="Chromosome"/>
</dbReference>
<feature type="transmembrane region" description="Helical" evidence="9">
    <location>
        <begin position="241"/>
        <end position="258"/>
    </location>
</feature>
<feature type="transmembrane region" description="Helical" evidence="9">
    <location>
        <begin position="205"/>
        <end position="221"/>
    </location>
</feature>
<dbReference type="OrthoDB" id="5241116at2"/>
<evidence type="ECO:0000259" key="10">
    <source>
        <dbReference type="Pfam" id="PF13231"/>
    </source>
</evidence>
<evidence type="ECO:0000256" key="7">
    <source>
        <dbReference type="ARBA" id="ARBA00023136"/>
    </source>
</evidence>
<dbReference type="PANTHER" id="PTHR33908">
    <property type="entry name" value="MANNOSYLTRANSFERASE YKCB-RELATED"/>
    <property type="match status" value="1"/>
</dbReference>
<evidence type="ECO:0000256" key="2">
    <source>
        <dbReference type="ARBA" id="ARBA00022475"/>
    </source>
</evidence>
<protein>
    <recommendedName>
        <fullName evidence="10">Glycosyltransferase RgtA/B/C/D-like domain-containing protein</fullName>
    </recommendedName>
</protein>
<keyword evidence="12" id="KW-1185">Reference proteome</keyword>
<dbReference type="KEGG" id="ccro:CMC5_063400"/>
<gene>
    <name evidence="11" type="ORF">CMC5_063400</name>
</gene>
<dbReference type="InterPro" id="IPR050297">
    <property type="entry name" value="LipidA_mod_glycosyltrf_83"/>
</dbReference>
<dbReference type="EMBL" id="CP012159">
    <property type="protein sequence ID" value="AKT42117.1"/>
    <property type="molecule type" value="Genomic_DNA"/>
</dbReference>
<feature type="transmembrane region" description="Helical" evidence="9">
    <location>
        <begin position="270"/>
        <end position="290"/>
    </location>
</feature>
<evidence type="ECO:0000256" key="5">
    <source>
        <dbReference type="ARBA" id="ARBA00022692"/>
    </source>
</evidence>
<name>A0A0K1ENA9_CHOCO</name>
<keyword evidence="2" id="KW-1003">Cell membrane</keyword>
<feature type="domain" description="Glycosyltransferase RgtA/B/C/D-like" evidence="10">
    <location>
        <begin position="154"/>
        <end position="282"/>
    </location>
</feature>
<feature type="transmembrane region" description="Helical" evidence="9">
    <location>
        <begin position="146"/>
        <end position="167"/>
    </location>
</feature>
<organism evidence="11 12">
    <name type="scientific">Chondromyces crocatus</name>
    <dbReference type="NCBI Taxonomy" id="52"/>
    <lineage>
        <taxon>Bacteria</taxon>
        <taxon>Pseudomonadati</taxon>
        <taxon>Myxococcota</taxon>
        <taxon>Polyangia</taxon>
        <taxon>Polyangiales</taxon>
        <taxon>Polyangiaceae</taxon>
        <taxon>Chondromyces</taxon>
    </lineage>
</organism>
<dbReference type="GO" id="GO:0009103">
    <property type="term" value="P:lipopolysaccharide biosynthetic process"/>
    <property type="evidence" value="ECO:0007669"/>
    <property type="project" value="UniProtKB-ARBA"/>
</dbReference>
<keyword evidence="4" id="KW-0808">Transferase</keyword>